<protein>
    <recommendedName>
        <fullName evidence="2">Cell shape-determining protein MreC</fullName>
    </recommendedName>
    <alternativeName>
        <fullName evidence="4">Cell shape protein MreC</fullName>
    </alternativeName>
</protein>
<dbReference type="InterPro" id="IPR042177">
    <property type="entry name" value="Cell/Rod_1"/>
</dbReference>
<feature type="transmembrane region" description="Helical" evidence="5">
    <location>
        <begin position="14"/>
        <end position="30"/>
    </location>
</feature>
<dbReference type="PANTHER" id="PTHR34138">
    <property type="entry name" value="CELL SHAPE-DETERMINING PROTEIN MREC"/>
    <property type="match status" value="1"/>
</dbReference>
<keyword evidence="5" id="KW-0812">Transmembrane</keyword>
<keyword evidence="3" id="KW-0133">Cell shape</keyword>
<evidence type="ECO:0000256" key="3">
    <source>
        <dbReference type="ARBA" id="ARBA00022960"/>
    </source>
</evidence>
<keyword evidence="5" id="KW-1133">Transmembrane helix</keyword>
<organism evidence="7">
    <name type="scientific">marine metagenome</name>
    <dbReference type="NCBI Taxonomy" id="408172"/>
    <lineage>
        <taxon>unclassified sequences</taxon>
        <taxon>metagenomes</taxon>
        <taxon>ecological metagenomes</taxon>
    </lineage>
</organism>
<dbReference type="GO" id="GO:0005886">
    <property type="term" value="C:plasma membrane"/>
    <property type="evidence" value="ECO:0007669"/>
    <property type="project" value="TreeGrafter"/>
</dbReference>
<sequence>MYNRYLVLLKNRDHFVFVIAFILSCLLLLNNDDPRMAVVRGKSTEFVAFLTSPLTWVKSMMYLEEENQLLREINLSLTLQVETMLNLEKENQELNEMLGFKSKTNLKILPVRVVNKGIQPNLLSIIIDAGTDDQVEPNQPVLTAKGVIGKTIQTNKTASIVQLITDVNYRISVRILPSGATGILRWVGSGKGQVREVQKNVEINIGDKVITSGFSDIYPAGLPVGTVAGVFDERGSYQKDVIVTLPTDLNAFQHAFVVIDRNNELE</sequence>
<evidence type="ECO:0000259" key="6">
    <source>
        <dbReference type="Pfam" id="PF04085"/>
    </source>
</evidence>
<dbReference type="PANTHER" id="PTHR34138:SF1">
    <property type="entry name" value="CELL SHAPE-DETERMINING PROTEIN MREC"/>
    <property type="match status" value="1"/>
</dbReference>
<evidence type="ECO:0000256" key="1">
    <source>
        <dbReference type="ARBA" id="ARBA00009369"/>
    </source>
</evidence>
<dbReference type="InterPro" id="IPR042175">
    <property type="entry name" value="Cell/Rod_MreC_2"/>
</dbReference>
<dbReference type="Gene3D" id="2.40.10.340">
    <property type="entry name" value="Rod shape-determining protein MreC, domain 1"/>
    <property type="match status" value="1"/>
</dbReference>
<name>A0A381RN06_9ZZZZ</name>
<dbReference type="GO" id="GO:0008360">
    <property type="term" value="P:regulation of cell shape"/>
    <property type="evidence" value="ECO:0007669"/>
    <property type="project" value="UniProtKB-KW"/>
</dbReference>
<evidence type="ECO:0000256" key="5">
    <source>
        <dbReference type="SAM" id="Phobius"/>
    </source>
</evidence>
<dbReference type="Pfam" id="PF04085">
    <property type="entry name" value="MreC"/>
    <property type="match status" value="1"/>
</dbReference>
<evidence type="ECO:0000256" key="4">
    <source>
        <dbReference type="ARBA" id="ARBA00032089"/>
    </source>
</evidence>
<evidence type="ECO:0000256" key="2">
    <source>
        <dbReference type="ARBA" id="ARBA00013855"/>
    </source>
</evidence>
<comment type="similarity">
    <text evidence="1">Belongs to the MreC family.</text>
</comment>
<proteinExistence type="inferred from homology"/>
<dbReference type="InterPro" id="IPR007221">
    <property type="entry name" value="MreC"/>
</dbReference>
<dbReference type="Gene3D" id="2.40.10.350">
    <property type="entry name" value="Rod shape-determining protein MreC, domain 2"/>
    <property type="match status" value="1"/>
</dbReference>
<reference evidence="7" key="1">
    <citation type="submission" date="2018-05" db="EMBL/GenBank/DDBJ databases">
        <authorList>
            <person name="Lanie J.A."/>
            <person name="Ng W.-L."/>
            <person name="Kazmierczak K.M."/>
            <person name="Andrzejewski T.M."/>
            <person name="Davidsen T.M."/>
            <person name="Wayne K.J."/>
            <person name="Tettelin H."/>
            <person name="Glass J.I."/>
            <person name="Rusch D."/>
            <person name="Podicherti R."/>
            <person name="Tsui H.-C.T."/>
            <person name="Winkler M.E."/>
        </authorList>
    </citation>
    <scope>NUCLEOTIDE SEQUENCE</scope>
</reference>
<dbReference type="PROSITE" id="PS51257">
    <property type="entry name" value="PROKAR_LIPOPROTEIN"/>
    <property type="match status" value="1"/>
</dbReference>
<dbReference type="EMBL" id="UINC01002131">
    <property type="protein sequence ID" value="SUZ93255.1"/>
    <property type="molecule type" value="Genomic_DNA"/>
</dbReference>
<feature type="domain" description="Rod shape-determining protein MreC beta-barrel core" evidence="6">
    <location>
        <begin position="113"/>
        <end position="258"/>
    </location>
</feature>
<keyword evidence="5" id="KW-0472">Membrane</keyword>
<accession>A0A381RN06</accession>
<gene>
    <name evidence="7" type="ORF">METZ01_LOCUS46109</name>
</gene>
<evidence type="ECO:0000313" key="7">
    <source>
        <dbReference type="EMBL" id="SUZ93255.1"/>
    </source>
</evidence>
<dbReference type="NCBIfam" id="TIGR00219">
    <property type="entry name" value="mreC"/>
    <property type="match status" value="1"/>
</dbReference>
<dbReference type="InterPro" id="IPR055342">
    <property type="entry name" value="MreC_beta-barrel_core"/>
</dbReference>
<dbReference type="AlphaFoldDB" id="A0A381RN06"/>